<dbReference type="EMBL" id="BLXT01008384">
    <property type="protein sequence ID" value="GFO48312.1"/>
    <property type="molecule type" value="Genomic_DNA"/>
</dbReference>
<evidence type="ECO:0000313" key="1">
    <source>
        <dbReference type="EMBL" id="GFO48312.1"/>
    </source>
</evidence>
<accession>A0AAV4DVE6</accession>
<comment type="caution">
    <text evidence="1">The sequence shown here is derived from an EMBL/GenBank/DDBJ whole genome shotgun (WGS) entry which is preliminary data.</text>
</comment>
<evidence type="ECO:0000313" key="2">
    <source>
        <dbReference type="Proteomes" id="UP000735302"/>
    </source>
</evidence>
<reference evidence="1 2" key="1">
    <citation type="journal article" date="2021" name="Elife">
        <title>Chloroplast acquisition without the gene transfer in kleptoplastic sea slugs, Plakobranchus ocellatus.</title>
        <authorList>
            <person name="Maeda T."/>
            <person name="Takahashi S."/>
            <person name="Yoshida T."/>
            <person name="Shimamura S."/>
            <person name="Takaki Y."/>
            <person name="Nagai Y."/>
            <person name="Toyoda A."/>
            <person name="Suzuki Y."/>
            <person name="Arimoto A."/>
            <person name="Ishii H."/>
            <person name="Satoh N."/>
            <person name="Nishiyama T."/>
            <person name="Hasebe M."/>
            <person name="Maruyama T."/>
            <person name="Minagawa J."/>
            <person name="Obokata J."/>
            <person name="Shigenobu S."/>
        </authorList>
    </citation>
    <scope>NUCLEOTIDE SEQUENCE [LARGE SCALE GENOMIC DNA]</scope>
</reference>
<name>A0AAV4DVE6_9GAST</name>
<dbReference type="AlphaFoldDB" id="A0AAV4DVE6"/>
<organism evidence="1 2">
    <name type="scientific">Plakobranchus ocellatus</name>
    <dbReference type="NCBI Taxonomy" id="259542"/>
    <lineage>
        <taxon>Eukaryota</taxon>
        <taxon>Metazoa</taxon>
        <taxon>Spiralia</taxon>
        <taxon>Lophotrochozoa</taxon>
        <taxon>Mollusca</taxon>
        <taxon>Gastropoda</taxon>
        <taxon>Heterobranchia</taxon>
        <taxon>Euthyneura</taxon>
        <taxon>Panpulmonata</taxon>
        <taxon>Sacoglossa</taxon>
        <taxon>Placobranchoidea</taxon>
        <taxon>Plakobranchidae</taxon>
        <taxon>Plakobranchus</taxon>
    </lineage>
</organism>
<keyword evidence="2" id="KW-1185">Reference proteome</keyword>
<proteinExistence type="predicted"/>
<protein>
    <submittedName>
        <fullName evidence="1">Uncharacterized protein</fullName>
    </submittedName>
</protein>
<dbReference type="Proteomes" id="UP000735302">
    <property type="component" value="Unassembled WGS sequence"/>
</dbReference>
<sequence length="166" mass="18960">MRLTVTGMSKNVAIVPSFFAWSFNFSSTVRPPFQLPMDVKSAGHLRRFFRADNHKCFKRLTARKGRHAHQCRKVLRRPLAVNRDSPTSCLCERFLRLIGTWGGVELGAEIHRLACFLRFAEFLYNENEDHIPYNSPPPITVEISFTPYACRDPALDSLLHLSPGIS</sequence>
<gene>
    <name evidence="1" type="ORF">PoB_007481700</name>
</gene>